<accession>A0AAD9ZVG5</accession>
<evidence type="ECO:0000313" key="3">
    <source>
        <dbReference type="Proteomes" id="UP001281410"/>
    </source>
</evidence>
<name>A0AAD9ZVG5_9ROSI</name>
<dbReference type="Pfam" id="PF00078">
    <property type="entry name" value="RVT_1"/>
    <property type="match status" value="1"/>
</dbReference>
<keyword evidence="3" id="KW-1185">Reference proteome</keyword>
<evidence type="ECO:0000259" key="1">
    <source>
        <dbReference type="PROSITE" id="PS50878"/>
    </source>
</evidence>
<evidence type="ECO:0000313" key="2">
    <source>
        <dbReference type="EMBL" id="KAK3193123.1"/>
    </source>
</evidence>
<reference evidence="2" key="1">
    <citation type="journal article" date="2023" name="Plant J.">
        <title>Genome sequences and population genomics provide insights into the demographic history, inbreeding, and mutation load of two 'living fossil' tree species of Dipteronia.</title>
        <authorList>
            <person name="Feng Y."/>
            <person name="Comes H.P."/>
            <person name="Chen J."/>
            <person name="Zhu S."/>
            <person name="Lu R."/>
            <person name="Zhang X."/>
            <person name="Li P."/>
            <person name="Qiu J."/>
            <person name="Olsen K.M."/>
            <person name="Qiu Y."/>
        </authorList>
    </citation>
    <scope>NUCLEOTIDE SEQUENCE</scope>
    <source>
        <strain evidence="2">NBL</strain>
    </source>
</reference>
<comment type="caution">
    <text evidence="2">The sequence shown here is derived from an EMBL/GenBank/DDBJ whole genome shotgun (WGS) entry which is preliminary data.</text>
</comment>
<dbReference type="EMBL" id="JANJYJ010000008">
    <property type="protein sequence ID" value="KAK3193123.1"/>
    <property type="molecule type" value="Genomic_DNA"/>
</dbReference>
<organism evidence="2 3">
    <name type="scientific">Dipteronia sinensis</name>
    <dbReference type="NCBI Taxonomy" id="43782"/>
    <lineage>
        <taxon>Eukaryota</taxon>
        <taxon>Viridiplantae</taxon>
        <taxon>Streptophyta</taxon>
        <taxon>Embryophyta</taxon>
        <taxon>Tracheophyta</taxon>
        <taxon>Spermatophyta</taxon>
        <taxon>Magnoliopsida</taxon>
        <taxon>eudicotyledons</taxon>
        <taxon>Gunneridae</taxon>
        <taxon>Pentapetalae</taxon>
        <taxon>rosids</taxon>
        <taxon>malvids</taxon>
        <taxon>Sapindales</taxon>
        <taxon>Sapindaceae</taxon>
        <taxon>Hippocastanoideae</taxon>
        <taxon>Acereae</taxon>
        <taxon>Dipteronia</taxon>
    </lineage>
</organism>
<dbReference type="AlphaFoldDB" id="A0AAD9ZVG5"/>
<dbReference type="PROSITE" id="PS50878">
    <property type="entry name" value="RT_POL"/>
    <property type="match status" value="1"/>
</dbReference>
<dbReference type="SUPFAM" id="SSF56672">
    <property type="entry name" value="DNA/RNA polymerases"/>
    <property type="match status" value="1"/>
</dbReference>
<protein>
    <recommendedName>
        <fullName evidence="1">Reverse transcriptase domain-containing protein</fullName>
    </recommendedName>
</protein>
<feature type="domain" description="Reverse transcriptase" evidence="1">
    <location>
        <begin position="1"/>
        <end position="159"/>
    </location>
</feature>
<dbReference type="Proteomes" id="UP001281410">
    <property type="component" value="Unassembled WGS sequence"/>
</dbReference>
<proteinExistence type="predicted"/>
<dbReference type="PANTHER" id="PTHR33116">
    <property type="entry name" value="REVERSE TRANSCRIPTASE ZINC-BINDING DOMAIN-CONTAINING PROTEIN-RELATED-RELATED"/>
    <property type="match status" value="1"/>
</dbReference>
<dbReference type="InterPro" id="IPR000477">
    <property type="entry name" value="RT_dom"/>
</dbReference>
<gene>
    <name evidence="2" type="ORF">Dsin_024433</name>
</gene>
<dbReference type="PANTHER" id="PTHR33116:SF75">
    <property type="entry name" value="RIBONUCLEASE H PROTEIN"/>
    <property type="match status" value="1"/>
</dbReference>
<sequence>MGFGMRWRKWTRDCISSSMLSVLVNGSPTSQFHIERGLRQGDTLSPFLFNLAVEGLNACFSKAHELKLINGVTFGENMVHISHLQFADDTILFLEPKLLGLLNTKMMLRCFELASGLQINFHKSCICRVGKRRTSEEEWAKGFKCKEATLPITYLGWPLGGRPNKVEFWRPVLSRIESRLAPWKKKFINKGGRLVLIKEVLASIPIYYMSVLRIPVGVIKTIERIQRSFF</sequence>
<dbReference type="InterPro" id="IPR043502">
    <property type="entry name" value="DNA/RNA_pol_sf"/>
</dbReference>